<keyword evidence="6" id="KW-0564">Palmitate</keyword>
<dbReference type="InterPro" id="IPR038501">
    <property type="entry name" value="Spore_GerAC_C_sf"/>
</dbReference>
<protein>
    <submittedName>
        <fullName evidence="10">Ger(X)C family spore germination protein</fullName>
    </submittedName>
</protein>
<evidence type="ECO:0000313" key="10">
    <source>
        <dbReference type="EMBL" id="MCC5465783.1"/>
    </source>
</evidence>
<evidence type="ECO:0000256" key="2">
    <source>
        <dbReference type="ARBA" id="ARBA00007886"/>
    </source>
</evidence>
<comment type="similarity">
    <text evidence="2">Belongs to the GerABKC lipoprotein family.</text>
</comment>
<accession>A0ABS8HRG7</accession>
<evidence type="ECO:0000256" key="1">
    <source>
        <dbReference type="ARBA" id="ARBA00004635"/>
    </source>
</evidence>
<evidence type="ECO:0000256" key="5">
    <source>
        <dbReference type="ARBA" id="ARBA00023136"/>
    </source>
</evidence>
<dbReference type="InterPro" id="IPR046953">
    <property type="entry name" value="Spore_GerAC-like_C"/>
</dbReference>
<evidence type="ECO:0000259" key="9">
    <source>
        <dbReference type="Pfam" id="PF25198"/>
    </source>
</evidence>
<dbReference type="NCBIfam" id="TIGR02887">
    <property type="entry name" value="spore_ger_x_C"/>
    <property type="match status" value="1"/>
</dbReference>
<reference evidence="10" key="1">
    <citation type="submission" date="2021-11" db="EMBL/GenBank/DDBJ databases">
        <title>Description of a new species Pelosinus isolated from the bottom sediments of Lake Baikal.</title>
        <authorList>
            <person name="Zakharyuk A."/>
        </authorList>
    </citation>
    <scope>NUCLEOTIDE SEQUENCE</scope>
    <source>
        <strain evidence="10">Bkl1</strain>
    </source>
</reference>
<gene>
    <name evidence="10" type="ORF">LMF89_10490</name>
</gene>
<name>A0ABS8HRG7_9FIRM</name>
<keyword evidence="5" id="KW-0472">Membrane</keyword>
<keyword evidence="11" id="KW-1185">Reference proteome</keyword>
<evidence type="ECO:0000259" key="8">
    <source>
        <dbReference type="Pfam" id="PF05504"/>
    </source>
</evidence>
<sequence>MKRILVAVILCTLLLTGCWDRRELNDIGIVVAMGLDKDDLTGNIIVTSQVVRPGALKKDGGGEPSSPVEVLTTQGNTVAEAVKNISKQFDRIAFFAHVKVLVISEQLAKEGLLPILDYFMRNSNMRTLAWLIIAKDVKAKEILITNYGIENVQANYLNNMIKNKGENSEVSTPDILTYLKAITSEGNPIGGVMEIAEYPTMPTKEKKDVTTQGVKLSGTAVFKKDKLVGYLNNTETRGLNWVTGKVKTTIINIPSPNEKEKLISINITKVSSRITPEMINGKISFTIEIKVDGDIAEQQDTSNYLKNLESFETLEKEPKDIIEREIQATLNKIQTELGSDILGFSSAYNKKYPQEWKSIKDDWNNIFPTVSSEVKVDVKLRRLGLMLKPITSDATK</sequence>
<dbReference type="Proteomes" id="UP001165492">
    <property type="component" value="Unassembled WGS sequence"/>
</dbReference>
<evidence type="ECO:0000256" key="7">
    <source>
        <dbReference type="ARBA" id="ARBA00023288"/>
    </source>
</evidence>
<keyword evidence="3" id="KW-0309">Germination</keyword>
<evidence type="ECO:0000313" key="11">
    <source>
        <dbReference type="Proteomes" id="UP001165492"/>
    </source>
</evidence>
<keyword evidence="7" id="KW-0449">Lipoprotein</keyword>
<proteinExistence type="inferred from homology"/>
<organism evidence="10 11">
    <name type="scientific">Pelosinus baikalensis</name>
    <dbReference type="NCBI Taxonomy" id="2892015"/>
    <lineage>
        <taxon>Bacteria</taxon>
        <taxon>Bacillati</taxon>
        <taxon>Bacillota</taxon>
        <taxon>Negativicutes</taxon>
        <taxon>Selenomonadales</taxon>
        <taxon>Sporomusaceae</taxon>
        <taxon>Pelosinus</taxon>
    </lineage>
</organism>
<dbReference type="Gene3D" id="3.30.300.210">
    <property type="entry name" value="Nutrient germinant receptor protein C, domain 3"/>
    <property type="match status" value="1"/>
</dbReference>
<comment type="caution">
    <text evidence="10">The sequence shown here is derived from an EMBL/GenBank/DDBJ whole genome shotgun (WGS) entry which is preliminary data.</text>
</comment>
<comment type="subcellular location">
    <subcellularLocation>
        <location evidence="1">Membrane</location>
        <topology evidence="1">Lipid-anchor</topology>
    </subcellularLocation>
</comment>
<dbReference type="Gene3D" id="6.20.190.10">
    <property type="entry name" value="Nutrient germinant receptor protein C, domain 1"/>
    <property type="match status" value="1"/>
</dbReference>
<dbReference type="RefSeq" id="WP_229535011.1">
    <property type="nucleotide sequence ID" value="NZ_JAJHJB010000012.1"/>
</dbReference>
<dbReference type="PANTHER" id="PTHR35789:SF1">
    <property type="entry name" value="SPORE GERMINATION PROTEIN B3"/>
    <property type="match status" value="1"/>
</dbReference>
<dbReference type="PANTHER" id="PTHR35789">
    <property type="entry name" value="SPORE GERMINATION PROTEIN B3"/>
    <property type="match status" value="1"/>
</dbReference>
<evidence type="ECO:0000256" key="4">
    <source>
        <dbReference type="ARBA" id="ARBA00022729"/>
    </source>
</evidence>
<dbReference type="Pfam" id="PF05504">
    <property type="entry name" value="Spore_GerAC"/>
    <property type="match status" value="1"/>
</dbReference>
<dbReference type="InterPro" id="IPR008844">
    <property type="entry name" value="Spore_GerAC-like"/>
</dbReference>
<dbReference type="PROSITE" id="PS51257">
    <property type="entry name" value="PROKAR_LIPOPROTEIN"/>
    <property type="match status" value="1"/>
</dbReference>
<feature type="domain" description="Spore germination protein N-terminal" evidence="9">
    <location>
        <begin position="20"/>
        <end position="193"/>
    </location>
</feature>
<dbReference type="EMBL" id="JAJHJB010000012">
    <property type="protein sequence ID" value="MCC5465783.1"/>
    <property type="molecule type" value="Genomic_DNA"/>
</dbReference>
<keyword evidence="4" id="KW-0732">Signal</keyword>
<dbReference type="Pfam" id="PF25198">
    <property type="entry name" value="Spore_GerAC_N"/>
    <property type="match status" value="1"/>
</dbReference>
<dbReference type="InterPro" id="IPR057336">
    <property type="entry name" value="GerAC_N"/>
</dbReference>
<evidence type="ECO:0000256" key="3">
    <source>
        <dbReference type="ARBA" id="ARBA00022544"/>
    </source>
</evidence>
<feature type="domain" description="Spore germination GerAC-like C-terminal" evidence="8">
    <location>
        <begin position="217"/>
        <end position="384"/>
    </location>
</feature>
<evidence type="ECO:0000256" key="6">
    <source>
        <dbReference type="ARBA" id="ARBA00023139"/>
    </source>
</evidence>